<keyword evidence="1" id="KW-1133">Transmembrane helix</keyword>
<sequence>MPNLAATETGGAVGRRTCTTRLVRFFPIVACGIAHVGVHPDAEPSPVKERAVPPFLLLFVARLTAGMAGAYGLPV</sequence>
<dbReference type="AlphaFoldDB" id="A0A071MA52"/>
<evidence type="ECO:0000256" key="1">
    <source>
        <dbReference type="SAM" id="Phobius"/>
    </source>
</evidence>
<protein>
    <submittedName>
        <fullName evidence="2">Uncharacterized protein</fullName>
    </submittedName>
</protein>
<dbReference type="EMBL" id="JJOA01000017">
    <property type="protein sequence ID" value="KEA57682.1"/>
    <property type="molecule type" value="Genomic_DNA"/>
</dbReference>
<name>A0A071MA52_9BURK</name>
<evidence type="ECO:0000313" key="2">
    <source>
        <dbReference type="EMBL" id="KEA57682.1"/>
    </source>
</evidence>
<reference evidence="2" key="1">
    <citation type="submission" date="2014-04" db="EMBL/GenBank/DDBJ databases">
        <title>In planta biocontrol of soil-borne Fusarium wilt of banana through a plant endophytic bacterium, Burkholderia cenocepacia 869T2.</title>
        <authorList>
            <person name="Ho Y.-N."/>
            <person name="Chiang H.-M."/>
            <person name="Chao C.-P."/>
            <person name="Su C.-C."/>
            <person name="Hsu H.-F."/>
            <person name="Guo C.-T."/>
            <person name="Hsieh J.-L."/>
            <person name="Huang C.-C."/>
        </authorList>
    </citation>
    <scope>NUCLEOTIDE SEQUENCE [LARGE SCALE GENOMIC DNA]</scope>
    <source>
        <strain evidence="2">869T2</strain>
    </source>
</reference>
<comment type="caution">
    <text evidence="2">The sequence shown here is derived from an EMBL/GenBank/DDBJ whole genome shotgun (WGS) entry which is preliminary data.</text>
</comment>
<accession>A0A071MA52</accession>
<keyword evidence="1" id="KW-0472">Membrane</keyword>
<proteinExistence type="predicted"/>
<keyword evidence="1" id="KW-0812">Transmembrane</keyword>
<gene>
    <name evidence="2" type="ORF">DT99_22085</name>
</gene>
<dbReference type="OrthoDB" id="9016525at2"/>
<feature type="transmembrane region" description="Helical" evidence="1">
    <location>
        <begin position="55"/>
        <end position="73"/>
    </location>
</feature>
<organism evidence="2">
    <name type="scientific">Burkholderia cenocepacia</name>
    <dbReference type="NCBI Taxonomy" id="95486"/>
    <lineage>
        <taxon>Bacteria</taxon>
        <taxon>Pseudomonadati</taxon>
        <taxon>Pseudomonadota</taxon>
        <taxon>Betaproteobacteria</taxon>
        <taxon>Burkholderiales</taxon>
        <taxon>Burkholderiaceae</taxon>
        <taxon>Burkholderia</taxon>
        <taxon>Burkholderia cepacia complex</taxon>
    </lineage>
</organism>